<dbReference type="Proteomes" id="UP000770661">
    <property type="component" value="Unassembled WGS sequence"/>
</dbReference>
<keyword evidence="2" id="KW-1185">Reference proteome</keyword>
<evidence type="ECO:0000313" key="2">
    <source>
        <dbReference type="Proteomes" id="UP000770661"/>
    </source>
</evidence>
<gene>
    <name evidence="1" type="ORF">GWK47_004761</name>
</gene>
<dbReference type="EMBL" id="JACEEZ010005859">
    <property type="protein sequence ID" value="KAG0725222.1"/>
    <property type="molecule type" value="Genomic_DNA"/>
</dbReference>
<comment type="caution">
    <text evidence="1">The sequence shown here is derived from an EMBL/GenBank/DDBJ whole genome shotgun (WGS) entry which is preliminary data.</text>
</comment>
<dbReference type="AlphaFoldDB" id="A0A8J5D0L0"/>
<dbReference type="OrthoDB" id="5985519at2759"/>
<accession>A0A8J5D0L0</accession>
<name>A0A8J5D0L0_CHIOP</name>
<proteinExistence type="predicted"/>
<protein>
    <submittedName>
        <fullName evidence="1">Uncharacterized protein</fullName>
    </submittedName>
</protein>
<sequence length="310" mass="33668">MPTTVSTTTLPTTTTEPPPSYSELVLSCKGHDIDYMNWEYNGELLFLGILDLAGIPGTKITNSGDLVLTAGPYAELRDNTTYTCYLLQDPVVIYHVTLEGEDELDVEVNEDLVGAVNSTPRPTTERMPVPVPLPDLQFSGLKGEEVAVLANSERIGNNVMEVLQDGGLSVRLLDEIVCQPPPHRTLGWVDAKFALESCEALARSTGKLGATQSVFIGIDFYVEIVPSSWFAVTQLYVNNVKLNISVNVFAPMVPVPSSNIITPGLQSDDPISIQVSDSWWNNVQGVNNSYTSGLSASILSLQESYLSLID</sequence>
<reference evidence="1" key="1">
    <citation type="submission" date="2020-07" db="EMBL/GenBank/DDBJ databases">
        <title>The High-quality genome of the commercially important snow crab, Chionoecetes opilio.</title>
        <authorList>
            <person name="Jeong J.-H."/>
            <person name="Ryu S."/>
        </authorList>
    </citation>
    <scope>NUCLEOTIDE SEQUENCE</scope>
    <source>
        <strain evidence="1">MADBK_172401_WGS</strain>
        <tissue evidence="1">Digestive gland</tissue>
    </source>
</reference>
<organism evidence="1 2">
    <name type="scientific">Chionoecetes opilio</name>
    <name type="common">Atlantic snow crab</name>
    <name type="synonym">Cancer opilio</name>
    <dbReference type="NCBI Taxonomy" id="41210"/>
    <lineage>
        <taxon>Eukaryota</taxon>
        <taxon>Metazoa</taxon>
        <taxon>Ecdysozoa</taxon>
        <taxon>Arthropoda</taxon>
        <taxon>Crustacea</taxon>
        <taxon>Multicrustacea</taxon>
        <taxon>Malacostraca</taxon>
        <taxon>Eumalacostraca</taxon>
        <taxon>Eucarida</taxon>
        <taxon>Decapoda</taxon>
        <taxon>Pleocyemata</taxon>
        <taxon>Brachyura</taxon>
        <taxon>Eubrachyura</taxon>
        <taxon>Majoidea</taxon>
        <taxon>Majidae</taxon>
        <taxon>Chionoecetes</taxon>
    </lineage>
</organism>
<evidence type="ECO:0000313" key="1">
    <source>
        <dbReference type="EMBL" id="KAG0725222.1"/>
    </source>
</evidence>